<proteinExistence type="predicted"/>
<dbReference type="PANTHER" id="PTHR15549">
    <property type="entry name" value="PAIRED IMMUNOGLOBULIN-LIKE TYPE 2 RECEPTOR"/>
    <property type="match status" value="1"/>
</dbReference>
<sequence length="285" mass="30142">MYLGGTVQDLWISPAPPDFSTNLTIGEFFTIRWDSSLADSLSIYAPSADPTSVDLWITDYNLHIYSKRIAARQSIRAVTTISWLVEVAENELLATNRWVFRWLPQGVAYSDTAEQLSSPGFFIQNLTAPSSTTYSSSTSTLSSTSTQPYSSTSEAETVTTTSAGSSGSTASSAPPSDVTLSVEGSSGGSLSTGAKAGIAIGAVAGAALLLGIGWFIARKSARPNTNDSTIIPDNSQVPPTYSSAQLAAKSNHAPSPQYAQIYPAELEHQNVSLPAQELPGHGHYR</sequence>
<dbReference type="AlphaFoldDB" id="A0A438NBG9"/>
<comment type="caution">
    <text evidence="7">The sequence shown here is derived from an EMBL/GenBank/DDBJ whole genome shotgun (WGS) entry which is preliminary data.</text>
</comment>
<protein>
    <recommendedName>
        <fullName evidence="9">Mid2 domain-containing protein</fullName>
    </recommendedName>
</protein>
<evidence type="ECO:0000313" key="8">
    <source>
        <dbReference type="Proteomes" id="UP000288859"/>
    </source>
</evidence>
<reference evidence="7 8" key="1">
    <citation type="submission" date="2017-03" db="EMBL/GenBank/DDBJ databases">
        <title>Genomes of endolithic fungi from Antarctica.</title>
        <authorList>
            <person name="Coleine C."/>
            <person name="Masonjones S."/>
            <person name="Stajich J.E."/>
        </authorList>
    </citation>
    <scope>NUCLEOTIDE SEQUENCE [LARGE SCALE GENOMIC DNA]</scope>
    <source>
        <strain evidence="7 8">CCFEE 6314</strain>
    </source>
</reference>
<feature type="transmembrane region" description="Helical" evidence="6">
    <location>
        <begin position="196"/>
        <end position="217"/>
    </location>
</feature>
<name>A0A438NBG9_EXOME</name>
<evidence type="ECO:0000256" key="1">
    <source>
        <dbReference type="ARBA" id="ARBA00004167"/>
    </source>
</evidence>
<evidence type="ECO:0000256" key="4">
    <source>
        <dbReference type="ARBA" id="ARBA00023136"/>
    </source>
</evidence>
<evidence type="ECO:0000313" key="7">
    <source>
        <dbReference type="EMBL" id="RVX73124.1"/>
    </source>
</evidence>
<keyword evidence="4 6" id="KW-0472">Membrane</keyword>
<dbReference type="OrthoDB" id="4756039at2759"/>
<accession>A0A438NBG9</accession>
<evidence type="ECO:0000256" key="2">
    <source>
        <dbReference type="ARBA" id="ARBA00022692"/>
    </source>
</evidence>
<dbReference type="InterPro" id="IPR051694">
    <property type="entry name" value="Immunoregulatory_rcpt-like"/>
</dbReference>
<evidence type="ECO:0000256" key="6">
    <source>
        <dbReference type="SAM" id="Phobius"/>
    </source>
</evidence>
<gene>
    <name evidence="7" type="ORF">B0A52_02251</name>
</gene>
<organism evidence="7 8">
    <name type="scientific">Exophiala mesophila</name>
    <name type="common">Black yeast-like fungus</name>
    <dbReference type="NCBI Taxonomy" id="212818"/>
    <lineage>
        <taxon>Eukaryota</taxon>
        <taxon>Fungi</taxon>
        <taxon>Dikarya</taxon>
        <taxon>Ascomycota</taxon>
        <taxon>Pezizomycotina</taxon>
        <taxon>Eurotiomycetes</taxon>
        <taxon>Chaetothyriomycetidae</taxon>
        <taxon>Chaetothyriales</taxon>
        <taxon>Herpotrichiellaceae</taxon>
        <taxon>Exophiala</taxon>
    </lineage>
</organism>
<keyword evidence="2 6" id="KW-0812">Transmembrane</keyword>
<feature type="region of interest" description="Disordered" evidence="5">
    <location>
        <begin position="133"/>
        <end position="186"/>
    </location>
</feature>
<evidence type="ECO:0008006" key="9">
    <source>
        <dbReference type="Google" id="ProtNLM"/>
    </source>
</evidence>
<evidence type="ECO:0000256" key="3">
    <source>
        <dbReference type="ARBA" id="ARBA00022989"/>
    </source>
</evidence>
<dbReference type="Proteomes" id="UP000288859">
    <property type="component" value="Unassembled WGS sequence"/>
</dbReference>
<dbReference type="GO" id="GO:0016020">
    <property type="term" value="C:membrane"/>
    <property type="evidence" value="ECO:0007669"/>
    <property type="project" value="UniProtKB-SubCell"/>
</dbReference>
<dbReference type="GO" id="GO:0071944">
    <property type="term" value="C:cell periphery"/>
    <property type="evidence" value="ECO:0007669"/>
    <property type="project" value="UniProtKB-ARBA"/>
</dbReference>
<dbReference type="EMBL" id="NAJM01000009">
    <property type="protein sequence ID" value="RVX73124.1"/>
    <property type="molecule type" value="Genomic_DNA"/>
</dbReference>
<keyword evidence="3 6" id="KW-1133">Transmembrane helix</keyword>
<comment type="subcellular location">
    <subcellularLocation>
        <location evidence="1">Membrane</location>
        <topology evidence="1">Single-pass membrane protein</topology>
    </subcellularLocation>
</comment>
<evidence type="ECO:0000256" key="5">
    <source>
        <dbReference type="SAM" id="MobiDB-lite"/>
    </source>
</evidence>